<protein>
    <submittedName>
        <fullName evidence="1">6298_t:CDS:1</fullName>
    </submittedName>
</protein>
<evidence type="ECO:0000313" key="1">
    <source>
        <dbReference type="EMBL" id="CAG8756185.1"/>
    </source>
</evidence>
<feature type="non-terminal residue" evidence="1">
    <location>
        <position position="373"/>
    </location>
</feature>
<sequence>DLTLTHTIDSNTNATLQQVDSTQINDINVNDAKTDDTQTDDARVGNIQSDTQFDTQIVTHDTQLNDTQADDTNINDTQAKINDTQADDTKINDTKVDNTKINDTKVDNTKINDTQDDNTQVNYTQDDNTQHSDMQDDNPQLNGIQADTQDDNPQLNGIQADTQDSNTQSTQDTQDDTRLNAVIIVLVRNSELHQLRRTMRSFEDRWNKKFNYPYVFLNDQEFTDEFKTMTSALTNAKTSYGLIPQHMWGYPPWIDQQRAADTRRDMGFRHVLYGDSESYRHMCRFNSGFFFRHELIEKYDYYWRLEPGKYIRIIILIFTLSLYILDVSMLIEPPISNTNDITFKSNEDSTTVTQVDLTLTHTIDSNTNATLQQ</sequence>
<proteinExistence type="predicted"/>
<accession>A0ACA9QLR0</accession>
<keyword evidence="2" id="KW-1185">Reference proteome</keyword>
<comment type="caution">
    <text evidence="1">The sequence shown here is derived from an EMBL/GenBank/DDBJ whole genome shotgun (WGS) entry which is preliminary data.</text>
</comment>
<gene>
    <name evidence="1" type="ORF">SPELUC_LOCUS14818</name>
</gene>
<dbReference type="EMBL" id="CAJVPW010045622">
    <property type="protein sequence ID" value="CAG8756185.1"/>
    <property type="molecule type" value="Genomic_DNA"/>
</dbReference>
<reference evidence="1" key="1">
    <citation type="submission" date="2021-06" db="EMBL/GenBank/DDBJ databases">
        <authorList>
            <person name="Kallberg Y."/>
            <person name="Tangrot J."/>
            <person name="Rosling A."/>
        </authorList>
    </citation>
    <scope>NUCLEOTIDE SEQUENCE</scope>
    <source>
        <strain evidence="1">28 12/20/2015</strain>
    </source>
</reference>
<feature type="non-terminal residue" evidence="1">
    <location>
        <position position="1"/>
    </location>
</feature>
<organism evidence="1 2">
    <name type="scientific">Cetraspora pellucida</name>
    <dbReference type="NCBI Taxonomy" id="1433469"/>
    <lineage>
        <taxon>Eukaryota</taxon>
        <taxon>Fungi</taxon>
        <taxon>Fungi incertae sedis</taxon>
        <taxon>Mucoromycota</taxon>
        <taxon>Glomeromycotina</taxon>
        <taxon>Glomeromycetes</taxon>
        <taxon>Diversisporales</taxon>
        <taxon>Gigasporaceae</taxon>
        <taxon>Cetraspora</taxon>
    </lineage>
</organism>
<dbReference type="Proteomes" id="UP000789366">
    <property type="component" value="Unassembled WGS sequence"/>
</dbReference>
<evidence type="ECO:0000313" key="2">
    <source>
        <dbReference type="Proteomes" id="UP000789366"/>
    </source>
</evidence>
<name>A0ACA9QLR0_9GLOM</name>